<dbReference type="Proteomes" id="UP000553632">
    <property type="component" value="Unassembled WGS sequence"/>
</dbReference>
<proteinExistence type="predicted"/>
<name>A0A7J6SC05_PEROL</name>
<dbReference type="PANTHER" id="PTHR45662:SF2">
    <property type="entry name" value="PHOSPHATIDYLINOSITOL-3-PHOSPHATASE SAC1"/>
    <property type="match status" value="1"/>
</dbReference>
<reference evidence="2 3" key="1">
    <citation type="submission" date="2020-04" db="EMBL/GenBank/DDBJ databases">
        <title>Perkinsus olseni comparative genomics.</title>
        <authorList>
            <person name="Bogema D.R."/>
        </authorList>
    </citation>
    <scope>NUCLEOTIDE SEQUENCE [LARGE SCALE GENOMIC DNA]</scope>
    <source>
        <strain evidence="2 3">ATCC PRA-207</strain>
    </source>
</reference>
<sequence length="116" mass="12899">QIRGSIPAFWQQEGSTMKLDITRNARLSASAYDKHIQGILDRYGPHGCLFVNLLATGKGQEQRLTDALKDIMDESHFADDGVFSILDFDFHKMVKEQDVDAVLDTIVSSGEAKALE</sequence>
<dbReference type="GO" id="GO:0046856">
    <property type="term" value="P:phosphatidylinositol dephosphorylation"/>
    <property type="evidence" value="ECO:0007669"/>
    <property type="project" value="TreeGrafter"/>
</dbReference>
<organism evidence="2 3">
    <name type="scientific">Perkinsus olseni</name>
    <name type="common">Perkinsus atlanticus</name>
    <dbReference type="NCBI Taxonomy" id="32597"/>
    <lineage>
        <taxon>Eukaryota</taxon>
        <taxon>Sar</taxon>
        <taxon>Alveolata</taxon>
        <taxon>Perkinsozoa</taxon>
        <taxon>Perkinsea</taxon>
        <taxon>Perkinsida</taxon>
        <taxon>Perkinsidae</taxon>
        <taxon>Perkinsus</taxon>
    </lineage>
</organism>
<feature type="domain" description="SAC" evidence="1">
    <location>
        <begin position="1"/>
        <end position="72"/>
    </location>
</feature>
<keyword evidence="3" id="KW-1185">Reference proteome</keyword>
<protein>
    <recommendedName>
        <fullName evidence="1">SAC domain-containing protein</fullName>
    </recommendedName>
</protein>
<dbReference type="GO" id="GO:0005783">
    <property type="term" value="C:endoplasmic reticulum"/>
    <property type="evidence" value="ECO:0007669"/>
    <property type="project" value="TreeGrafter"/>
</dbReference>
<accession>A0A7J6SC05</accession>
<feature type="non-terminal residue" evidence="2">
    <location>
        <position position="1"/>
    </location>
</feature>
<dbReference type="PROSITE" id="PS50275">
    <property type="entry name" value="SAC"/>
    <property type="match status" value="1"/>
</dbReference>
<gene>
    <name evidence="2" type="ORF">FOZ63_024760</name>
</gene>
<dbReference type="Pfam" id="PF02383">
    <property type="entry name" value="Syja_N"/>
    <property type="match status" value="1"/>
</dbReference>
<evidence type="ECO:0000313" key="2">
    <source>
        <dbReference type="EMBL" id="KAF4730489.1"/>
    </source>
</evidence>
<dbReference type="AlphaFoldDB" id="A0A7J6SC05"/>
<comment type="caution">
    <text evidence="2">The sequence shown here is derived from an EMBL/GenBank/DDBJ whole genome shotgun (WGS) entry which is preliminary data.</text>
</comment>
<dbReference type="EMBL" id="JABANO010019249">
    <property type="protein sequence ID" value="KAF4730489.1"/>
    <property type="molecule type" value="Genomic_DNA"/>
</dbReference>
<dbReference type="InterPro" id="IPR002013">
    <property type="entry name" value="SAC_dom"/>
</dbReference>
<evidence type="ECO:0000259" key="1">
    <source>
        <dbReference type="PROSITE" id="PS50275"/>
    </source>
</evidence>
<feature type="non-terminal residue" evidence="2">
    <location>
        <position position="116"/>
    </location>
</feature>
<evidence type="ECO:0000313" key="3">
    <source>
        <dbReference type="Proteomes" id="UP000553632"/>
    </source>
</evidence>
<dbReference type="PANTHER" id="PTHR45662">
    <property type="entry name" value="PHOSPHATIDYLINOSITIDE PHOSPHATASE SAC1"/>
    <property type="match status" value="1"/>
</dbReference>
<dbReference type="GO" id="GO:0043812">
    <property type="term" value="F:phosphatidylinositol-4-phosphate phosphatase activity"/>
    <property type="evidence" value="ECO:0007669"/>
    <property type="project" value="TreeGrafter"/>
</dbReference>